<evidence type="ECO:0000313" key="3">
    <source>
        <dbReference type="EMBL" id="CAE0404217.1"/>
    </source>
</evidence>
<evidence type="ECO:0008006" key="4">
    <source>
        <dbReference type="Google" id="ProtNLM"/>
    </source>
</evidence>
<name>A0A7S3P578_9STRA</name>
<feature type="compositionally biased region" description="Acidic residues" evidence="1">
    <location>
        <begin position="444"/>
        <end position="455"/>
    </location>
</feature>
<feature type="region of interest" description="Disordered" evidence="1">
    <location>
        <begin position="395"/>
        <end position="455"/>
    </location>
</feature>
<reference evidence="3" key="1">
    <citation type="submission" date="2021-01" db="EMBL/GenBank/DDBJ databases">
        <authorList>
            <person name="Corre E."/>
            <person name="Pelletier E."/>
            <person name="Niang G."/>
            <person name="Scheremetjew M."/>
            <person name="Finn R."/>
            <person name="Kale V."/>
            <person name="Holt S."/>
            <person name="Cochrane G."/>
            <person name="Meng A."/>
            <person name="Brown T."/>
            <person name="Cohen L."/>
        </authorList>
    </citation>
    <scope>NUCLEOTIDE SEQUENCE</scope>
    <source>
        <strain evidence="3">CCMP127</strain>
    </source>
</reference>
<feature type="compositionally biased region" description="Basic and acidic residues" evidence="1">
    <location>
        <begin position="418"/>
        <end position="439"/>
    </location>
</feature>
<evidence type="ECO:0000256" key="1">
    <source>
        <dbReference type="SAM" id="MobiDB-lite"/>
    </source>
</evidence>
<dbReference type="Gene3D" id="1.20.1070.10">
    <property type="entry name" value="Rhodopsin 7-helix transmembrane proteins"/>
    <property type="match status" value="1"/>
</dbReference>
<feature type="region of interest" description="Disordered" evidence="1">
    <location>
        <begin position="343"/>
        <end position="368"/>
    </location>
</feature>
<keyword evidence="2" id="KW-1133">Transmembrane helix</keyword>
<accession>A0A7S3P578</accession>
<protein>
    <recommendedName>
        <fullName evidence="4">G-protein coupled receptors family 1 profile domain-containing protein</fullName>
    </recommendedName>
</protein>
<feature type="transmembrane region" description="Helical" evidence="2">
    <location>
        <begin position="256"/>
        <end position="279"/>
    </location>
</feature>
<sequence>MPASDIDNALYWNELDDSTSRYDRTRAGPSDTGLVVMSSVYSPLLFFFSAVVVVVFCGIATNAKVRQNPFNQYLLFLSFPDFLFSFLCAITCAQIAANGAYPSWSTCRYQTFYILYGSSANAWINGVVAREIHCLLRSSRVRRKYFPPSTGQVCARCLACYAVAAVAAGLPLLASIFDNNEDDGGASSWFPQPGIQAGFVCTVAEENWQHTVTWWVLYAPLLYGIPYLYAMYVFYDVVLRSKLLPALGKRRELSVYFFRIGFVFLFMWMPAISVLYIFRGLWTPWVTWATSLFGHFQGMASALLTLYKQDVREAVAGFCRRFLFLDYWFCCCRRAFLSQDEQGSSSRSKRKSGGVTVSGISPQPVSNELSNERLVDDLGLPKQGPDFQFLDETIVDNMDPNDDDIEQEPQQDEGGQAQDHDEDKAREEPVLSQQDESRPSEGGNQDEECQQQENE</sequence>
<feature type="transmembrane region" description="Helical" evidence="2">
    <location>
        <begin position="40"/>
        <end position="61"/>
    </location>
</feature>
<dbReference type="EMBL" id="HBIM01002714">
    <property type="protein sequence ID" value="CAE0404217.1"/>
    <property type="molecule type" value="Transcribed_RNA"/>
</dbReference>
<keyword evidence="2" id="KW-0812">Transmembrane</keyword>
<gene>
    <name evidence="3" type="ORF">ACOF00016_LOCUS2374</name>
</gene>
<dbReference type="SUPFAM" id="SSF81321">
    <property type="entry name" value="Family A G protein-coupled receptor-like"/>
    <property type="match status" value="1"/>
</dbReference>
<feature type="transmembrane region" description="Helical" evidence="2">
    <location>
        <begin position="215"/>
        <end position="235"/>
    </location>
</feature>
<feature type="transmembrane region" description="Helical" evidence="2">
    <location>
        <begin position="73"/>
        <end position="101"/>
    </location>
</feature>
<feature type="compositionally biased region" description="Polar residues" evidence="1">
    <location>
        <begin position="358"/>
        <end position="368"/>
    </location>
</feature>
<feature type="transmembrane region" description="Helical" evidence="2">
    <location>
        <begin position="113"/>
        <end position="132"/>
    </location>
</feature>
<dbReference type="AlphaFoldDB" id="A0A7S3P578"/>
<feature type="transmembrane region" description="Helical" evidence="2">
    <location>
        <begin position="153"/>
        <end position="177"/>
    </location>
</feature>
<keyword evidence="2" id="KW-0472">Membrane</keyword>
<organism evidence="3">
    <name type="scientific">Amphora coffeiformis</name>
    <dbReference type="NCBI Taxonomy" id="265554"/>
    <lineage>
        <taxon>Eukaryota</taxon>
        <taxon>Sar</taxon>
        <taxon>Stramenopiles</taxon>
        <taxon>Ochrophyta</taxon>
        <taxon>Bacillariophyta</taxon>
        <taxon>Bacillariophyceae</taxon>
        <taxon>Bacillariophycidae</taxon>
        <taxon>Thalassiophysales</taxon>
        <taxon>Catenulaceae</taxon>
        <taxon>Amphora</taxon>
    </lineage>
</organism>
<evidence type="ECO:0000256" key="2">
    <source>
        <dbReference type="SAM" id="Phobius"/>
    </source>
</evidence>
<feature type="compositionally biased region" description="Acidic residues" evidence="1">
    <location>
        <begin position="399"/>
        <end position="411"/>
    </location>
</feature>
<proteinExistence type="predicted"/>